<dbReference type="NCBIfam" id="TIGR00250">
    <property type="entry name" value="RNAse_H_YqgF"/>
    <property type="match status" value="1"/>
</dbReference>
<reference evidence="6 7" key="1">
    <citation type="journal article" date="2017" name="ISME J.">
        <title>Potential for microbial H2 and metal transformations associated with novel bacteria and archaea in deep terrestrial subsurface sediments.</title>
        <authorList>
            <person name="Hernsdorf A.W."/>
            <person name="Amano Y."/>
            <person name="Miyakawa K."/>
            <person name="Ise K."/>
            <person name="Suzuki Y."/>
            <person name="Anantharaman K."/>
            <person name="Probst A."/>
            <person name="Burstein D."/>
            <person name="Thomas B.C."/>
            <person name="Banfield J.F."/>
        </authorList>
    </citation>
    <scope>NUCLEOTIDE SEQUENCE [LARGE SCALE GENOMIC DNA]</scope>
    <source>
        <strain evidence="6">HGW-Kuenenbacteria-1</strain>
    </source>
</reference>
<dbReference type="CDD" id="cd16964">
    <property type="entry name" value="YqgF"/>
    <property type="match status" value="1"/>
</dbReference>
<protein>
    <submittedName>
        <fullName evidence="6">Holliday junction resolvase RuvX</fullName>
    </submittedName>
</protein>
<dbReference type="EMBL" id="PGYQ01000023">
    <property type="protein sequence ID" value="PKL71984.1"/>
    <property type="molecule type" value="Genomic_DNA"/>
</dbReference>
<comment type="caution">
    <text evidence="6">The sequence shown here is derived from an EMBL/GenBank/DDBJ whole genome shotgun (WGS) entry which is preliminary data.</text>
</comment>
<proteinExistence type="predicted"/>
<name>A0A2N1UMN5_9BACT</name>
<gene>
    <name evidence="6" type="ORF">CVV26_03425</name>
</gene>
<dbReference type="PANTHER" id="PTHR33317:SF4">
    <property type="entry name" value="POLYNUCLEOTIDYL TRANSFERASE, RIBONUCLEASE H-LIKE SUPERFAMILY PROTEIN"/>
    <property type="match status" value="1"/>
</dbReference>
<keyword evidence="4" id="KW-0378">Hydrolase</keyword>
<evidence type="ECO:0000256" key="3">
    <source>
        <dbReference type="ARBA" id="ARBA00022722"/>
    </source>
</evidence>
<dbReference type="InterPro" id="IPR005227">
    <property type="entry name" value="YqgF"/>
</dbReference>
<dbReference type="Gene3D" id="3.30.420.140">
    <property type="entry name" value="YqgF/RNase H-like domain"/>
    <property type="match status" value="1"/>
</dbReference>
<dbReference type="AlphaFoldDB" id="A0A2N1UMN5"/>
<organism evidence="6 7">
    <name type="scientific">Candidatus Kuenenbacteria bacterium HGW-Kuenenbacteria-1</name>
    <dbReference type="NCBI Taxonomy" id="2013812"/>
    <lineage>
        <taxon>Bacteria</taxon>
        <taxon>Candidatus Kueneniibacteriota</taxon>
    </lineage>
</organism>
<evidence type="ECO:0000256" key="4">
    <source>
        <dbReference type="ARBA" id="ARBA00022801"/>
    </source>
</evidence>
<dbReference type="GO" id="GO:0005829">
    <property type="term" value="C:cytosol"/>
    <property type="evidence" value="ECO:0007669"/>
    <property type="project" value="TreeGrafter"/>
</dbReference>
<dbReference type="InterPro" id="IPR012337">
    <property type="entry name" value="RNaseH-like_sf"/>
</dbReference>
<dbReference type="PANTHER" id="PTHR33317">
    <property type="entry name" value="POLYNUCLEOTIDYL TRANSFERASE, RIBONUCLEASE H-LIKE SUPERFAMILY PROTEIN"/>
    <property type="match status" value="1"/>
</dbReference>
<keyword evidence="2" id="KW-0690">Ribosome biogenesis</keyword>
<dbReference type="InterPro" id="IPR006641">
    <property type="entry name" value="YqgF/RNaseH-like_dom"/>
</dbReference>
<keyword evidence="1" id="KW-0963">Cytoplasm</keyword>
<dbReference type="Pfam" id="PF03652">
    <property type="entry name" value="RuvX"/>
    <property type="match status" value="1"/>
</dbReference>
<sequence>MGKILGFDYGKSKIGLALADEQLKIALPYKTIKNKGEKNLFEELKKICKEEDVKQIIIGEPSQLTDNNQEIIMEIKLFAKKVNDFLKIPINFKDERMTTKMAKVLLKGSKIK</sequence>
<evidence type="ECO:0000313" key="7">
    <source>
        <dbReference type="Proteomes" id="UP000233414"/>
    </source>
</evidence>
<dbReference type="GO" id="GO:0000967">
    <property type="term" value="P:rRNA 5'-end processing"/>
    <property type="evidence" value="ECO:0007669"/>
    <property type="project" value="TreeGrafter"/>
</dbReference>
<dbReference type="SMART" id="SM00732">
    <property type="entry name" value="YqgFc"/>
    <property type="match status" value="1"/>
</dbReference>
<dbReference type="GO" id="GO:0004518">
    <property type="term" value="F:nuclease activity"/>
    <property type="evidence" value="ECO:0007669"/>
    <property type="project" value="UniProtKB-KW"/>
</dbReference>
<evidence type="ECO:0000256" key="2">
    <source>
        <dbReference type="ARBA" id="ARBA00022517"/>
    </source>
</evidence>
<dbReference type="SUPFAM" id="SSF53098">
    <property type="entry name" value="Ribonuclease H-like"/>
    <property type="match status" value="1"/>
</dbReference>
<evidence type="ECO:0000259" key="5">
    <source>
        <dbReference type="SMART" id="SM00732"/>
    </source>
</evidence>
<dbReference type="InterPro" id="IPR037027">
    <property type="entry name" value="YqgF/RNaseH-like_dom_sf"/>
</dbReference>
<dbReference type="Proteomes" id="UP000233414">
    <property type="component" value="Unassembled WGS sequence"/>
</dbReference>
<keyword evidence="3" id="KW-0540">Nuclease</keyword>
<feature type="non-terminal residue" evidence="6">
    <location>
        <position position="112"/>
    </location>
</feature>
<evidence type="ECO:0000256" key="1">
    <source>
        <dbReference type="ARBA" id="ARBA00022490"/>
    </source>
</evidence>
<dbReference type="GO" id="GO:0016787">
    <property type="term" value="F:hydrolase activity"/>
    <property type="evidence" value="ECO:0007669"/>
    <property type="project" value="UniProtKB-KW"/>
</dbReference>
<feature type="domain" description="YqgF/RNase H-like" evidence="5">
    <location>
        <begin position="2"/>
        <end position="102"/>
    </location>
</feature>
<evidence type="ECO:0000313" key="6">
    <source>
        <dbReference type="EMBL" id="PKL71984.1"/>
    </source>
</evidence>
<accession>A0A2N1UMN5</accession>